<feature type="domain" description="WSC" evidence="2">
    <location>
        <begin position="11"/>
        <end position="98"/>
    </location>
</feature>
<evidence type="ECO:0000259" key="2">
    <source>
        <dbReference type="PROSITE" id="PS51212"/>
    </source>
</evidence>
<evidence type="ECO:0000313" key="4">
    <source>
        <dbReference type="Proteomes" id="UP000235672"/>
    </source>
</evidence>
<evidence type="ECO:0000313" key="3">
    <source>
        <dbReference type="EMBL" id="PMD25527.1"/>
    </source>
</evidence>
<organism evidence="3 4">
    <name type="scientific">Hyaloscypha hepaticicola</name>
    <dbReference type="NCBI Taxonomy" id="2082293"/>
    <lineage>
        <taxon>Eukaryota</taxon>
        <taxon>Fungi</taxon>
        <taxon>Dikarya</taxon>
        <taxon>Ascomycota</taxon>
        <taxon>Pezizomycotina</taxon>
        <taxon>Leotiomycetes</taxon>
        <taxon>Helotiales</taxon>
        <taxon>Hyaloscyphaceae</taxon>
        <taxon>Hyaloscypha</taxon>
    </lineage>
</organism>
<accession>A0A2J6QGX6</accession>
<dbReference type="InterPro" id="IPR051589">
    <property type="entry name" value="Sialate-O-sulfotransferase"/>
</dbReference>
<dbReference type="AlphaFoldDB" id="A0A2J6QGX6"/>
<dbReference type="InterPro" id="IPR002889">
    <property type="entry name" value="WSC_carb-bd"/>
</dbReference>
<name>A0A2J6QGX6_9HELO</name>
<keyword evidence="1" id="KW-0677">Repeat</keyword>
<feature type="non-terminal residue" evidence="3">
    <location>
        <position position="98"/>
    </location>
</feature>
<dbReference type="STRING" id="1745343.A0A2J6QGX6"/>
<dbReference type="SMART" id="SM00321">
    <property type="entry name" value="WSC"/>
    <property type="match status" value="1"/>
</dbReference>
<sequence>SSPVHVETVGSCQRLGCYTEGYNIRALTPFVHTDYAYMSPEICQSMCPDYLYFGVEFTGECYCGNSINNGSTIVLDTECSMPCGGFPDEYCGAGDRLD</sequence>
<dbReference type="PROSITE" id="PS51212">
    <property type="entry name" value="WSC"/>
    <property type="match status" value="1"/>
</dbReference>
<dbReference type="EMBL" id="KZ613470">
    <property type="protein sequence ID" value="PMD25527.1"/>
    <property type="molecule type" value="Genomic_DNA"/>
</dbReference>
<dbReference type="Pfam" id="PF01822">
    <property type="entry name" value="WSC"/>
    <property type="match status" value="1"/>
</dbReference>
<gene>
    <name evidence="3" type="ORF">NA56DRAFT_549312</name>
</gene>
<proteinExistence type="predicted"/>
<evidence type="ECO:0000256" key="1">
    <source>
        <dbReference type="ARBA" id="ARBA00022737"/>
    </source>
</evidence>
<keyword evidence="4" id="KW-1185">Reference proteome</keyword>
<dbReference type="Proteomes" id="UP000235672">
    <property type="component" value="Unassembled WGS sequence"/>
</dbReference>
<reference evidence="3 4" key="1">
    <citation type="submission" date="2016-05" db="EMBL/GenBank/DDBJ databases">
        <title>A degradative enzymes factory behind the ericoid mycorrhizal symbiosis.</title>
        <authorList>
            <consortium name="DOE Joint Genome Institute"/>
            <person name="Martino E."/>
            <person name="Morin E."/>
            <person name="Grelet G."/>
            <person name="Kuo A."/>
            <person name="Kohler A."/>
            <person name="Daghino S."/>
            <person name="Barry K."/>
            <person name="Choi C."/>
            <person name="Cichocki N."/>
            <person name="Clum A."/>
            <person name="Copeland A."/>
            <person name="Hainaut M."/>
            <person name="Haridas S."/>
            <person name="Labutti K."/>
            <person name="Lindquist E."/>
            <person name="Lipzen A."/>
            <person name="Khouja H.-R."/>
            <person name="Murat C."/>
            <person name="Ohm R."/>
            <person name="Olson A."/>
            <person name="Spatafora J."/>
            <person name="Veneault-Fourrey C."/>
            <person name="Henrissat B."/>
            <person name="Grigoriev I."/>
            <person name="Martin F."/>
            <person name="Perotto S."/>
        </authorList>
    </citation>
    <scope>NUCLEOTIDE SEQUENCE [LARGE SCALE GENOMIC DNA]</scope>
    <source>
        <strain evidence="3 4">UAMH 7357</strain>
    </source>
</reference>
<dbReference type="OrthoDB" id="5985073at2759"/>
<dbReference type="PANTHER" id="PTHR45964">
    <property type="entry name" value="WSCD FAMILY MEMBER CG9164"/>
    <property type="match status" value="1"/>
</dbReference>
<feature type="non-terminal residue" evidence="3">
    <location>
        <position position="1"/>
    </location>
</feature>
<dbReference type="PANTHER" id="PTHR45964:SF5">
    <property type="entry name" value="WSCD FAMILY MEMBER CG9164"/>
    <property type="match status" value="1"/>
</dbReference>
<protein>
    <submittedName>
        <fullName evidence="3">Carbohydrate-binding WSC</fullName>
    </submittedName>
</protein>